<dbReference type="Pfam" id="PF12781">
    <property type="entry name" value="AAA_9"/>
    <property type="match status" value="1"/>
</dbReference>
<proteinExistence type="predicted"/>
<dbReference type="Proteomes" id="UP000267606">
    <property type="component" value="Unassembled WGS sequence"/>
</dbReference>
<keyword evidence="4" id="KW-1185">Reference proteome</keyword>
<dbReference type="Gene3D" id="1.20.920.20">
    <property type="match status" value="1"/>
</dbReference>
<organism evidence="5">
    <name type="scientific">Onchocerca flexuosa</name>
    <dbReference type="NCBI Taxonomy" id="387005"/>
    <lineage>
        <taxon>Eukaryota</taxon>
        <taxon>Metazoa</taxon>
        <taxon>Ecdysozoa</taxon>
        <taxon>Nematoda</taxon>
        <taxon>Chromadorea</taxon>
        <taxon>Rhabditida</taxon>
        <taxon>Spirurina</taxon>
        <taxon>Spiruromorpha</taxon>
        <taxon>Filarioidea</taxon>
        <taxon>Onchocercidae</taxon>
        <taxon>Onchocerca</taxon>
    </lineage>
</organism>
<reference evidence="5" key="1">
    <citation type="submission" date="2016-06" db="UniProtKB">
        <authorList>
            <consortium name="WormBaseParasite"/>
        </authorList>
    </citation>
    <scope>IDENTIFICATION</scope>
</reference>
<dbReference type="WBParaSite" id="OFLC_0000496901-mRNA-1">
    <property type="protein sequence ID" value="OFLC_0000496901-mRNA-1"/>
    <property type="gene ID" value="OFLC_0000496901"/>
</dbReference>
<evidence type="ECO:0000259" key="2">
    <source>
        <dbReference type="Pfam" id="PF12781"/>
    </source>
</evidence>
<dbReference type="GO" id="GO:0030286">
    <property type="term" value="C:dynein complex"/>
    <property type="evidence" value="ECO:0007669"/>
    <property type="project" value="InterPro"/>
</dbReference>
<dbReference type="EMBL" id="UZAJ01004059">
    <property type="protein sequence ID" value="VDO41635.1"/>
    <property type="molecule type" value="Genomic_DNA"/>
</dbReference>
<reference evidence="3 4" key="2">
    <citation type="submission" date="2018-11" db="EMBL/GenBank/DDBJ databases">
        <authorList>
            <consortium name="Pathogen Informatics"/>
        </authorList>
    </citation>
    <scope>NUCLEOTIDE SEQUENCE [LARGE SCALE GENOMIC DNA]</scope>
</reference>
<feature type="domain" description="Dynein heavy chain ATP-binding dynein motor region" evidence="2">
    <location>
        <begin position="66"/>
        <end position="217"/>
    </location>
</feature>
<protein>
    <submittedName>
        <fullName evidence="5">AAA_9 domain-containing protein</fullName>
    </submittedName>
</protein>
<dbReference type="AlphaFoldDB" id="A0A183HBV8"/>
<name>A0A183HBV8_9BILA</name>
<evidence type="ECO:0000256" key="1">
    <source>
        <dbReference type="SAM" id="Coils"/>
    </source>
</evidence>
<dbReference type="PANTHER" id="PTHR45703">
    <property type="entry name" value="DYNEIN HEAVY CHAIN"/>
    <property type="match status" value="1"/>
</dbReference>
<dbReference type="InterPro" id="IPR027417">
    <property type="entry name" value="P-loop_NTPase"/>
</dbReference>
<sequence>MEKLSKGLETVDEQVTKLKNNFEVHMKEATQIKIDLDKEQAMIDCFDKIFTSVLLIFIFDCFFQLNWSNKGLPTDALSQENAMILFNTVEIPLIIDPSGRASSFLTKHLQDKQVEKVNANDSNFLTQVELAVRFGKFLLIDDMNRIEPTLMNILRKNFSSQGPRKIVQIGEKAVDYNDNFRLYICSKNNLLLLDQTTKAAVALICFSITQTGLASQVCF</sequence>
<keyword evidence="1" id="KW-0175">Coiled coil</keyword>
<dbReference type="STRING" id="387005.A0A183HBV8"/>
<accession>A0A183HBV8</accession>
<dbReference type="GO" id="GO:0007018">
    <property type="term" value="P:microtubule-based movement"/>
    <property type="evidence" value="ECO:0007669"/>
    <property type="project" value="InterPro"/>
</dbReference>
<evidence type="ECO:0000313" key="3">
    <source>
        <dbReference type="EMBL" id="VDO41635.1"/>
    </source>
</evidence>
<dbReference type="Gene3D" id="3.40.50.300">
    <property type="entry name" value="P-loop containing nucleotide triphosphate hydrolases"/>
    <property type="match status" value="1"/>
</dbReference>
<dbReference type="GO" id="GO:0045505">
    <property type="term" value="F:dynein intermediate chain binding"/>
    <property type="evidence" value="ECO:0007669"/>
    <property type="project" value="InterPro"/>
</dbReference>
<dbReference type="GO" id="GO:0051959">
    <property type="term" value="F:dynein light intermediate chain binding"/>
    <property type="evidence" value="ECO:0007669"/>
    <property type="project" value="InterPro"/>
</dbReference>
<dbReference type="InterPro" id="IPR035706">
    <property type="entry name" value="AAA_9"/>
</dbReference>
<evidence type="ECO:0000313" key="4">
    <source>
        <dbReference type="Proteomes" id="UP000267606"/>
    </source>
</evidence>
<feature type="coiled-coil region" evidence="1">
    <location>
        <begin position="1"/>
        <end position="28"/>
    </location>
</feature>
<gene>
    <name evidence="3" type="ORF">OFLC_LOCUS4972</name>
</gene>
<dbReference type="PANTHER" id="PTHR45703:SF22">
    <property type="entry name" value="DYNEIN CYTOPLASMIC 2 HEAVY CHAIN 1"/>
    <property type="match status" value="1"/>
</dbReference>
<dbReference type="InterPro" id="IPR026983">
    <property type="entry name" value="DHC"/>
</dbReference>
<evidence type="ECO:0000313" key="5">
    <source>
        <dbReference type="WBParaSite" id="OFLC_0000496901-mRNA-1"/>
    </source>
</evidence>